<evidence type="ECO:0000259" key="2">
    <source>
        <dbReference type="PROSITE" id="PS00745"/>
    </source>
</evidence>
<feature type="region of interest" description="Disordered" evidence="1">
    <location>
        <begin position="102"/>
        <end position="138"/>
    </location>
</feature>
<dbReference type="Gene3D" id="3.30.160.20">
    <property type="match status" value="1"/>
</dbReference>
<dbReference type="PANTHER" id="PTHR47814:SF1">
    <property type="entry name" value="PEPTIDYL-TRNA HYDROLASE ARFB"/>
    <property type="match status" value="1"/>
</dbReference>
<dbReference type="PROSITE" id="PS00745">
    <property type="entry name" value="RF_PROK_I"/>
    <property type="match status" value="1"/>
</dbReference>
<dbReference type="GO" id="GO:0004045">
    <property type="term" value="F:peptidyl-tRNA hydrolase activity"/>
    <property type="evidence" value="ECO:0007669"/>
    <property type="project" value="UniProtKB-EC"/>
</dbReference>
<dbReference type="EC" id="3.1.1.29" evidence="3"/>
<organism evidence="3">
    <name type="scientific">bioreactor metagenome</name>
    <dbReference type="NCBI Taxonomy" id="1076179"/>
    <lineage>
        <taxon>unclassified sequences</taxon>
        <taxon>metagenomes</taxon>
        <taxon>ecological metagenomes</taxon>
    </lineage>
</organism>
<dbReference type="GO" id="GO:0043022">
    <property type="term" value="F:ribosome binding"/>
    <property type="evidence" value="ECO:0007669"/>
    <property type="project" value="TreeGrafter"/>
</dbReference>
<feature type="compositionally biased region" description="Basic and acidic residues" evidence="1">
    <location>
        <begin position="128"/>
        <end position="138"/>
    </location>
</feature>
<feature type="compositionally biased region" description="Basic residues" evidence="1">
    <location>
        <begin position="112"/>
        <end position="126"/>
    </location>
</feature>
<dbReference type="GO" id="GO:0003747">
    <property type="term" value="F:translation release factor activity"/>
    <property type="evidence" value="ECO:0007669"/>
    <property type="project" value="InterPro"/>
</dbReference>
<dbReference type="EMBL" id="VSSQ01000118">
    <property type="protein sequence ID" value="MPL78586.1"/>
    <property type="molecule type" value="Genomic_DNA"/>
</dbReference>
<evidence type="ECO:0000313" key="3">
    <source>
        <dbReference type="EMBL" id="MPL78586.1"/>
    </source>
</evidence>
<dbReference type="InterPro" id="IPR000352">
    <property type="entry name" value="Pep_chain_release_fac_I"/>
</dbReference>
<comment type="caution">
    <text evidence="3">The sequence shown here is derived from an EMBL/GenBank/DDBJ whole genome shotgun (WGS) entry which is preliminary data.</text>
</comment>
<keyword evidence="3" id="KW-0378">Hydrolase</keyword>
<dbReference type="GO" id="GO:0072344">
    <property type="term" value="P:rescue of stalled ribosome"/>
    <property type="evidence" value="ECO:0007669"/>
    <property type="project" value="TreeGrafter"/>
</dbReference>
<evidence type="ECO:0000256" key="1">
    <source>
        <dbReference type="SAM" id="MobiDB-lite"/>
    </source>
</evidence>
<dbReference type="AlphaFoldDB" id="A0A644UHU9"/>
<feature type="domain" description="Prokaryotic-type class I peptide chain release factors" evidence="2">
    <location>
        <begin position="20"/>
        <end position="36"/>
    </location>
</feature>
<proteinExistence type="predicted"/>
<dbReference type="PANTHER" id="PTHR47814">
    <property type="entry name" value="PEPTIDYL-TRNA HYDROLASE ARFB"/>
    <property type="match status" value="1"/>
</dbReference>
<gene>
    <name evidence="3" type="primary">arfB_4</name>
    <name evidence="3" type="ORF">SDC9_24455</name>
</gene>
<dbReference type="Pfam" id="PF00472">
    <property type="entry name" value="RF-1"/>
    <property type="match status" value="1"/>
</dbReference>
<protein>
    <submittedName>
        <fullName evidence="3">Peptidyl-tRNA hydrolase ArfB</fullName>
        <ecNumber evidence="3">3.1.1.29</ecNumber>
    </submittedName>
</protein>
<dbReference type="NCBIfam" id="NF006718">
    <property type="entry name" value="PRK09256.1"/>
    <property type="match status" value="1"/>
</dbReference>
<reference evidence="3" key="1">
    <citation type="submission" date="2019-08" db="EMBL/GenBank/DDBJ databases">
        <authorList>
            <person name="Kucharzyk K."/>
            <person name="Murdoch R.W."/>
            <person name="Higgins S."/>
            <person name="Loffler F."/>
        </authorList>
    </citation>
    <scope>NUCLEOTIDE SEQUENCE</scope>
</reference>
<sequence length="138" mass="15338">MDIIEVKNSVGRAALFEFSRSGGPGGQNVNKVNTKVTLKVAVDAIEGLNETERRRLREKLAGRINGQGFLVLQVQDERSQKANRATALERLFKLVLAAAKRPTPRIPTKPGKAAKQRRLSIKKARSQSKIDRRKPVID</sequence>
<accession>A0A644UHU9</accession>
<name>A0A644UHU9_9ZZZZ</name>
<dbReference type="SUPFAM" id="SSF110916">
    <property type="entry name" value="Peptidyl-tRNA hydrolase domain-like"/>
    <property type="match status" value="1"/>
</dbReference>